<evidence type="ECO:0000256" key="1">
    <source>
        <dbReference type="SAM" id="MobiDB-lite"/>
    </source>
</evidence>
<feature type="compositionally biased region" description="Basic and acidic residues" evidence="1">
    <location>
        <begin position="20"/>
        <end position="49"/>
    </location>
</feature>
<proteinExistence type="predicted"/>
<dbReference type="EMBL" id="CAACVS010000669">
    <property type="protein sequence ID" value="VEU44830.1"/>
    <property type="molecule type" value="Genomic_DNA"/>
</dbReference>
<name>A0A448ZS03_9STRA</name>
<evidence type="ECO:0000313" key="3">
    <source>
        <dbReference type="Proteomes" id="UP000291116"/>
    </source>
</evidence>
<dbReference type="AlphaFoldDB" id="A0A448ZS03"/>
<gene>
    <name evidence="2" type="ORF">PSNMU_V1.4_AUG-EV-PASAV3_0119650</name>
</gene>
<feature type="region of interest" description="Disordered" evidence="1">
    <location>
        <begin position="108"/>
        <end position="128"/>
    </location>
</feature>
<evidence type="ECO:0008006" key="4">
    <source>
        <dbReference type="Google" id="ProtNLM"/>
    </source>
</evidence>
<sequence length="151" mass="16310">MAEPEIASPGSSAAVVLASEEDKRETKNETTNPSHRDARSEDANEHKAANDSFPSPDAFVNNGLLRWQAARSEWCSGGGSPASRAPASFSAVQLDVDEVIDVLFDPRWRGGPPRTSGSTRSLVPPRFPKNVPLPQMIDVLTDLWEAEGLDV</sequence>
<keyword evidence="3" id="KW-1185">Reference proteome</keyword>
<protein>
    <recommendedName>
        <fullName evidence="4">DUF4050 domain-containing protein</fullName>
    </recommendedName>
</protein>
<accession>A0A448ZS03</accession>
<dbReference type="Proteomes" id="UP000291116">
    <property type="component" value="Unassembled WGS sequence"/>
</dbReference>
<feature type="region of interest" description="Disordered" evidence="1">
    <location>
        <begin position="1"/>
        <end position="57"/>
    </location>
</feature>
<dbReference type="OrthoDB" id="1896025at2759"/>
<organism evidence="2 3">
    <name type="scientific">Pseudo-nitzschia multistriata</name>
    <dbReference type="NCBI Taxonomy" id="183589"/>
    <lineage>
        <taxon>Eukaryota</taxon>
        <taxon>Sar</taxon>
        <taxon>Stramenopiles</taxon>
        <taxon>Ochrophyta</taxon>
        <taxon>Bacillariophyta</taxon>
        <taxon>Bacillariophyceae</taxon>
        <taxon>Bacillariophycidae</taxon>
        <taxon>Bacillariales</taxon>
        <taxon>Bacillariaceae</taxon>
        <taxon>Pseudo-nitzschia</taxon>
    </lineage>
</organism>
<reference evidence="2 3" key="1">
    <citation type="submission" date="2019-01" db="EMBL/GenBank/DDBJ databases">
        <authorList>
            <person name="Ferrante I. M."/>
        </authorList>
    </citation>
    <scope>NUCLEOTIDE SEQUENCE [LARGE SCALE GENOMIC DNA]</scope>
    <source>
        <strain evidence="2 3">B856</strain>
    </source>
</reference>
<dbReference type="PANTHER" id="PTHR33373:SF34">
    <property type="entry name" value="DUF4050 DOMAIN-CONTAINING PROTEIN"/>
    <property type="match status" value="1"/>
</dbReference>
<evidence type="ECO:0000313" key="2">
    <source>
        <dbReference type="EMBL" id="VEU44830.1"/>
    </source>
</evidence>
<dbReference type="PANTHER" id="PTHR33373">
    <property type="entry name" value="OS07G0479600 PROTEIN"/>
    <property type="match status" value="1"/>
</dbReference>